<reference evidence="3 4" key="1">
    <citation type="submission" date="2023-07" db="EMBL/GenBank/DDBJ databases">
        <title>Sequencing the genomes of 1000 actinobacteria strains.</title>
        <authorList>
            <person name="Klenk H.-P."/>
        </authorList>
    </citation>
    <scope>NUCLEOTIDE SEQUENCE [LARGE SCALE GENOMIC DNA]</scope>
    <source>
        <strain evidence="3 4">DSM 14555</strain>
    </source>
</reference>
<feature type="transmembrane region" description="Helical" evidence="1">
    <location>
        <begin position="148"/>
        <end position="168"/>
    </location>
</feature>
<dbReference type="RefSeq" id="WP_309797645.1">
    <property type="nucleotide sequence ID" value="NZ_BAAAHY010000005.1"/>
</dbReference>
<dbReference type="EMBL" id="JAVDQF010000001">
    <property type="protein sequence ID" value="MDR6269373.1"/>
    <property type="molecule type" value="Genomic_DNA"/>
</dbReference>
<feature type="transmembrane region" description="Helical" evidence="1">
    <location>
        <begin position="180"/>
        <end position="203"/>
    </location>
</feature>
<evidence type="ECO:0000259" key="2">
    <source>
        <dbReference type="Pfam" id="PF02517"/>
    </source>
</evidence>
<name>A0ABU1JAD1_9MICC</name>
<dbReference type="Proteomes" id="UP001185069">
    <property type="component" value="Unassembled WGS sequence"/>
</dbReference>
<keyword evidence="1" id="KW-1133">Transmembrane helix</keyword>
<organism evidence="3 4">
    <name type="scientific">Arthrobacter russicus</name>
    <dbReference type="NCBI Taxonomy" id="172040"/>
    <lineage>
        <taxon>Bacteria</taxon>
        <taxon>Bacillati</taxon>
        <taxon>Actinomycetota</taxon>
        <taxon>Actinomycetes</taxon>
        <taxon>Micrococcales</taxon>
        <taxon>Micrococcaceae</taxon>
        <taxon>Arthrobacter</taxon>
    </lineage>
</organism>
<comment type="caution">
    <text evidence="3">The sequence shown here is derived from an EMBL/GenBank/DDBJ whole genome shotgun (WGS) entry which is preliminary data.</text>
</comment>
<evidence type="ECO:0000313" key="4">
    <source>
        <dbReference type="Proteomes" id="UP001185069"/>
    </source>
</evidence>
<feature type="domain" description="CAAX prenyl protease 2/Lysostaphin resistance protein A-like" evidence="2">
    <location>
        <begin position="115"/>
        <end position="213"/>
    </location>
</feature>
<keyword evidence="1" id="KW-0812">Transmembrane</keyword>
<gene>
    <name evidence="3" type="ORF">JOE69_001611</name>
</gene>
<protein>
    <recommendedName>
        <fullName evidence="2">CAAX prenyl protease 2/Lysostaphin resistance protein A-like domain-containing protein</fullName>
    </recommendedName>
</protein>
<feature type="transmembrane region" description="Helical" evidence="1">
    <location>
        <begin position="16"/>
        <end position="33"/>
    </location>
</feature>
<feature type="transmembrane region" description="Helical" evidence="1">
    <location>
        <begin position="45"/>
        <end position="65"/>
    </location>
</feature>
<proteinExistence type="predicted"/>
<dbReference type="InterPro" id="IPR003675">
    <property type="entry name" value="Rce1/LyrA-like_dom"/>
</dbReference>
<feature type="transmembrane region" description="Helical" evidence="1">
    <location>
        <begin position="85"/>
        <end position="101"/>
    </location>
</feature>
<evidence type="ECO:0000313" key="3">
    <source>
        <dbReference type="EMBL" id="MDR6269373.1"/>
    </source>
</evidence>
<sequence>MTTAAAPPIWASKHPLLLGSAIMVLWQIVVYGFGSLPLPGLQPDWFPGLGGLLTNFLGAAVVLFLGWRLGLLSASALGWGRIRNYWWLLPLLAIDLSYSLISTEGVPGIVGSPGLLLSSAAALAAVGISEEIAGRGVGLAAAEPAGKWQASITIGLVFGLGHLGNWLFFGSSLEDALWQVVNASAAGFCWSAGRFLVGSIWPLAFIHGFNDWMQINSPGAAPFFFQVAVVLFQISWGALLLSRAVKTTGA</sequence>
<dbReference type="Pfam" id="PF02517">
    <property type="entry name" value="Rce1-like"/>
    <property type="match status" value="1"/>
</dbReference>
<accession>A0ABU1JAD1</accession>
<evidence type="ECO:0000256" key="1">
    <source>
        <dbReference type="SAM" id="Phobius"/>
    </source>
</evidence>
<keyword evidence="4" id="KW-1185">Reference proteome</keyword>
<feature type="transmembrane region" description="Helical" evidence="1">
    <location>
        <begin position="223"/>
        <end position="241"/>
    </location>
</feature>
<keyword evidence="1" id="KW-0472">Membrane</keyword>